<name>A0ACA9KBD6_9GLOM</name>
<organism evidence="1 2">
    <name type="scientific">Acaulospora colombiana</name>
    <dbReference type="NCBI Taxonomy" id="27376"/>
    <lineage>
        <taxon>Eukaryota</taxon>
        <taxon>Fungi</taxon>
        <taxon>Fungi incertae sedis</taxon>
        <taxon>Mucoromycota</taxon>
        <taxon>Glomeromycotina</taxon>
        <taxon>Glomeromycetes</taxon>
        <taxon>Diversisporales</taxon>
        <taxon>Acaulosporaceae</taxon>
        <taxon>Acaulospora</taxon>
    </lineage>
</organism>
<evidence type="ECO:0000313" key="2">
    <source>
        <dbReference type="Proteomes" id="UP000789525"/>
    </source>
</evidence>
<dbReference type="EMBL" id="CAJVPT010001499">
    <property type="protein sequence ID" value="CAG8463521.1"/>
    <property type="molecule type" value="Genomic_DNA"/>
</dbReference>
<accession>A0ACA9KBD6</accession>
<protein>
    <submittedName>
        <fullName evidence="1">11566_t:CDS:1</fullName>
    </submittedName>
</protein>
<proteinExistence type="predicted"/>
<gene>
    <name evidence="1" type="ORF">ACOLOM_LOCUS1273</name>
</gene>
<evidence type="ECO:0000313" key="1">
    <source>
        <dbReference type="EMBL" id="CAG8463521.1"/>
    </source>
</evidence>
<reference evidence="1" key="1">
    <citation type="submission" date="2021-06" db="EMBL/GenBank/DDBJ databases">
        <authorList>
            <person name="Kallberg Y."/>
            <person name="Tangrot J."/>
            <person name="Rosling A."/>
        </authorList>
    </citation>
    <scope>NUCLEOTIDE SEQUENCE</scope>
    <source>
        <strain evidence="1">CL356</strain>
    </source>
</reference>
<comment type="caution">
    <text evidence="1">The sequence shown here is derived from an EMBL/GenBank/DDBJ whole genome shotgun (WGS) entry which is preliminary data.</text>
</comment>
<keyword evidence="2" id="KW-1185">Reference proteome</keyword>
<sequence>MLLVCLLPVHQSNVGLNQIIREISESIAPMYRKPDLWNSIVLCESPEADFESPEADFGIARLIQTREE</sequence>
<dbReference type="Proteomes" id="UP000789525">
    <property type="component" value="Unassembled WGS sequence"/>
</dbReference>